<evidence type="ECO:0000313" key="1">
    <source>
        <dbReference type="EMBL" id="HHP04327.1"/>
    </source>
</evidence>
<reference evidence="1" key="1">
    <citation type="journal article" date="2020" name="mSystems">
        <title>Genome- and Community-Level Interaction Insights into Carbon Utilization and Element Cycling Functions of Hydrothermarchaeota in Hydrothermal Sediment.</title>
        <authorList>
            <person name="Zhou Z."/>
            <person name="Liu Y."/>
            <person name="Xu W."/>
            <person name="Pan J."/>
            <person name="Luo Z.H."/>
            <person name="Li M."/>
        </authorList>
    </citation>
    <scope>NUCLEOTIDE SEQUENCE [LARGE SCALE GENOMIC DNA]</scope>
    <source>
        <strain evidence="1">SpSt-1125</strain>
    </source>
</reference>
<accession>A0A7J3X5E2</accession>
<gene>
    <name evidence="1" type="ORF">ENM88_01080</name>
</gene>
<proteinExistence type="predicted"/>
<name>A0A7J3X5E2_THEPE</name>
<dbReference type="AlphaFoldDB" id="A0A7J3X5E2"/>
<sequence>MGYRRLMVEFGPDVVRLARKLAEGYMVYFSRGVLNSEGRKVFEEMARMLIDEHPELKKVVSRARRNPTLENVVRVLERVLGEEAGALVASAVEGPYVYSGGVERDWAG</sequence>
<dbReference type="EMBL" id="DRZM01000035">
    <property type="protein sequence ID" value="HHP04327.1"/>
    <property type="molecule type" value="Genomic_DNA"/>
</dbReference>
<organism evidence="1">
    <name type="scientific">Thermofilum pendens</name>
    <dbReference type="NCBI Taxonomy" id="2269"/>
    <lineage>
        <taxon>Archaea</taxon>
        <taxon>Thermoproteota</taxon>
        <taxon>Thermoprotei</taxon>
        <taxon>Thermofilales</taxon>
        <taxon>Thermofilaceae</taxon>
        <taxon>Thermofilum</taxon>
    </lineage>
</organism>
<protein>
    <submittedName>
        <fullName evidence="1">Uncharacterized protein</fullName>
    </submittedName>
</protein>
<comment type="caution">
    <text evidence="1">The sequence shown here is derived from an EMBL/GenBank/DDBJ whole genome shotgun (WGS) entry which is preliminary data.</text>
</comment>